<dbReference type="Gene3D" id="1.10.1780.10">
    <property type="entry name" value="Clp, N-terminal domain"/>
    <property type="match status" value="2"/>
</dbReference>
<keyword evidence="1" id="KW-0677">Repeat</keyword>
<reference evidence="5 6" key="2">
    <citation type="submission" date="2014-07" db="EMBL/GenBank/DDBJ databases">
        <authorList>
            <person name="Zhang J.E."/>
            <person name="Yang H."/>
            <person name="Guo J."/>
            <person name="Deng Z."/>
            <person name="Luo H."/>
            <person name="Luo M."/>
            <person name="Zhao B."/>
        </authorList>
    </citation>
    <scope>NUCLEOTIDE SEQUENCE [LARGE SCALE GENOMIC DNA]</scope>
    <source>
        <strain evidence="5">ATCC 10762</strain>
        <strain evidence="6">ATCC 10762 / DSM 40127 / CCM 3239 / JCM 4008 / LMG 5968 / NBRC 12843 / NCIMB 8234 / A-377</strain>
    </source>
</reference>
<comment type="caution">
    <text evidence="5">The sequence shown here is derived from an EMBL/GenBank/DDBJ whole genome shotgun (WGS) entry which is preliminary data.</text>
</comment>
<gene>
    <name evidence="4" type="ORF">GCM10010502_55630</name>
    <name evidence="5" type="ORF">HS99_0039400</name>
</gene>
<dbReference type="OrthoDB" id="3628183at2"/>
<evidence type="ECO:0000313" key="5">
    <source>
        <dbReference type="EMBL" id="OEV33198.1"/>
    </source>
</evidence>
<dbReference type="GeneID" id="97488533"/>
<feature type="domain" description="Clp R" evidence="3">
    <location>
        <begin position="2"/>
        <end position="190"/>
    </location>
</feature>
<sequence>MFERFTAAARQVVVGAQEEARGLRHGHVGTEHLLLAILAGPDDPAAEVLIGMGLDHEAARRAVVRLLGPGDDAEVLASIGVDLDAVRAAVESAFGAGALDPPVDEGPRRRGWFRSGGSKPARSPFGQGAKKALELSLRESLRLKSGEIGVGHLLLGVLRVEDGPGLRVVADHGLDPAAVRRAVEAKLSPSGSARRE</sequence>
<evidence type="ECO:0000313" key="6">
    <source>
        <dbReference type="Proteomes" id="UP000037395"/>
    </source>
</evidence>
<dbReference type="SUPFAM" id="SSF81923">
    <property type="entry name" value="Double Clp-N motif"/>
    <property type="match status" value="2"/>
</dbReference>
<dbReference type="InterPro" id="IPR004176">
    <property type="entry name" value="Clp_R_N"/>
</dbReference>
<protein>
    <recommendedName>
        <fullName evidence="3">Clp R domain-containing protein</fullName>
    </recommendedName>
</protein>
<dbReference type="Proteomes" id="UP000037395">
    <property type="component" value="Unassembled WGS sequence"/>
</dbReference>
<keyword evidence="6" id="KW-1185">Reference proteome</keyword>
<name>A0A1E7MXM5_KITAU</name>
<dbReference type="PROSITE" id="PS51903">
    <property type="entry name" value="CLP_R"/>
    <property type="match status" value="1"/>
</dbReference>
<evidence type="ECO:0000313" key="4">
    <source>
        <dbReference type="EMBL" id="GGU94664.1"/>
    </source>
</evidence>
<dbReference type="EMBL" id="BMUB01000016">
    <property type="protein sequence ID" value="GGU94664.1"/>
    <property type="molecule type" value="Genomic_DNA"/>
</dbReference>
<accession>A0A8H9HXB3</accession>
<reference evidence="5" key="4">
    <citation type="submission" date="2016-08" db="EMBL/GenBank/DDBJ databases">
        <title>Sequencing, Assembly and Comparative Genomics of S. aureofaciens ATCC 10762.</title>
        <authorList>
            <person name="Gradnigo J.S."/>
            <person name="Johnson N."/>
            <person name="Somerville G.A."/>
        </authorList>
    </citation>
    <scope>NUCLEOTIDE SEQUENCE [LARGE SCALE GENOMIC DNA]</scope>
    <source>
        <strain evidence="5">ATCC 10762</strain>
    </source>
</reference>
<dbReference type="KEGG" id="kau:B6264_05650"/>
<evidence type="ECO:0000259" key="3">
    <source>
        <dbReference type="PROSITE" id="PS51903"/>
    </source>
</evidence>
<evidence type="ECO:0000256" key="2">
    <source>
        <dbReference type="SAM" id="MobiDB-lite"/>
    </source>
</evidence>
<reference evidence="4" key="1">
    <citation type="journal article" date="2014" name="Int. J. Syst. Evol. Microbiol.">
        <title>Complete genome sequence of Corynebacterium casei LMG S-19264T (=DSM 44701T), isolated from a smear-ripened cheese.</title>
        <authorList>
            <consortium name="US DOE Joint Genome Institute (JGI-PGF)"/>
            <person name="Walter F."/>
            <person name="Albersmeier A."/>
            <person name="Kalinowski J."/>
            <person name="Ruckert C."/>
        </authorList>
    </citation>
    <scope>NUCLEOTIDE SEQUENCE</scope>
    <source>
        <strain evidence="4">JCM 4434</strain>
    </source>
</reference>
<dbReference type="PANTHER" id="PTHR47016:SF5">
    <property type="entry name" value="CLP DOMAIN SUPERFAMILY PROTEIN"/>
    <property type="match status" value="1"/>
</dbReference>
<dbReference type="Pfam" id="PF02861">
    <property type="entry name" value="Clp_N"/>
    <property type="match status" value="2"/>
</dbReference>
<accession>A0A1E7MXM5</accession>
<evidence type="ECO:0000256" key="1">
    <source>
        <dbReference type="PROSITE-ProRule" id="PRU01251"/>
    </source>
</evidence>
<organism evidence="5 6">
    <name type="scientific">Kitasatospora aureofaciens</name>
    <name type="common">Streptomyces aureofaciens</name>
    <dbReference type="NCBI Taxonomy" id="1894"/>
    <lineage>
        <taxon>Bacteria</taxon>
        <taxon>Bacillati</taxon>
        <taxon>Actinomycetota</taxon>
        <taxon>Actinomycetes</taxon>
        <taxon>Kitasatosporales</taxon>
        <taxon>Streptomycetaceae</taxon>
        <taxon>Kitasatospora</taxon>
    </lineage>
</organism>
<dbReference type="PANTHER" id="PTHR47016">
    <property type="entry name" value="ATP-DEPENDENT CLP PROTEASE ATP-BINDING SUBUNIT CLPT1, CHLOROPLASTIC"/>
    <property type="match status" value="1"/>
</dbReference>
<dbReference type="InterPro" id="IPR044217">
    <property type="entry name" value="CLPT1/2"/>
</dbReference>
<feature type="region of interest" description="Disordered" evidence="2">
    <location>
        <begin position="105"/>
        <end position="126"/>
    </location>
</feature>
<reference evidence="6" key="3">
    <citation type="submission" date="2016-08" db="EMBL/GenBank/DDBJ databases">
        <title>Sequencing, assembly and comparative genomics of S. aureofaciens ATCC 10762.</title>
        <authorList>
            <person name="Gradnigo J.S."/>
            <person name="Johnson N."/>
            <person name="Somerville G.A."/>
        </authorList>
    </citation>
    <scope>NUCLEOTIDE SEQUENCE [LARGE SCALE GENOMIC DNA]</scope>
    <source>
        <strain evidence="6">ATCC 10762 / DSM 40127 / CCM 3239 / JCM 4008 / LMG 5968 / NBRC 12843 / NCIMB 8234 / A-377</strain>
    </source>
</reference>
<dbReference type="EMBL" id="JPRF03000074">
    <property type="protein sequence ID" value="OEV33198.1"/>
    <property type="molecule type" value="Genomic_DNA"/>
</dbReference>
<dbReference type="InterPro" id="IPR036628">
    <property type="entry name" value="Clp_N_dom_sf"/>
</dbReference>
<dbReference type="Proteomes" id="UP000610124">
    <property type="component" value="Unassembled WGS sequence"/>
</dbReference>
<reference evidence="4" key="5">
    <citation type="submission" date="2020-09" db="EMBL/GenBank/DDBJ databases">
        <authorList>
            <person name="Sun Q."/>
            <person name="Ohkuma M."/>
        </authorList>
    </citation>
    <scope>NUCLEOTIDE SEQUENCE</scope>
    <source>
        <strain evidence="4">JCM 4434</strain>
    </source>
</reference>
<dbReference type="AlphaFoldDB" id="A0A1E7MXM5"/>
<dbReference type="RefSeq" id="WP_030554008.1">
    <property type="nucleotide sequence ID" value="NZ_BMUB01000016.1"/>
</dbReference>
<proteinExistence type="predicted"/>